<protein>
    <submittedName>
        <fullName evidence="2">Uncharacterized protein</fullName>
    </submittedName>
</protein>
<evidence type="ECO:0000313" key="3">
    <source>
        <dbReference type="Proteomes" id="UP000001217"/>
    </source>
</evidence>
<organism evidence="2 3">
    <name type="scientific">Vibrio cholerae serotype O1 (strain M66-2)</name>
    <dbReference type="NCBI Taxonomy" id="579112"/>
    <lineage>
        <taxon>Bacteria</taxon>
        <taxon>Pseudomonadati</taxon>
        <taxon>Pseudomonadota</taxon>
        <taxon>Gammaproteobacteria</taxon>
        <taxon>Vibrionales</taxon>
        <taxon>Vibrionaceae</taxon>
        <taxon>Vibrio</taxon>
    </lineage>
</organism>
<proteinExistence type="predicted"/>
<dbReference type="AlphaFoldDB" id="C3LND3"/>
<reference evidence="2 3" key="1">
    <citation type="journal article" date="2008" name="PLoS ONE">
        <title>A recalibrated molecular clock and independent origins for the cholera pandemic clones.</title>
        <authorList>
            <person name="Feng L."/>
            <person name="Reeves P.R."/>
            <person name="Lan R."/>
            <person name="Ren Y."/>
            <person name="Gao C."/>
            <person name="Zhou Z."/>
            <person name="Ren Y."/>
            <person name="Cheng J."/>
            <person name="Wang W."/>
            <person name="Wang J."/>
            <person name="Qian W."/>
            <person name="Li D."/>
            <person name="Wang L."/>
        </authorList>
    </citation>
    <scope>NUCLEOTIDE SEQUENCE [LARGE SCALE GENOMIC DNA]</scope>
    <source>
        <strain evidence="2 3">M66-2</strain>
    </source>
</reference>
<accession>C3LND3</accession>
<dbReference type="Proteomes" id="UP000001217">
    <property type="component" value="Chromosome I"/>
</dbReference>
<gene>
    <name evidence="2" type="ordered locus">VCM66_1753</name>
</gene>
<evidence type="ECO:0000256" key="1">
    <source>
        <dbReference type="SAM" id="MobiDB-lite"/>
    </source>
</evidence>
<dbReference type="HOGENOM" id="CLU_3399039_0_0_6"/>
<dbReference type="EMBL" id="CP001233">
    <property type="protein sequence ID" value="ACP06059.1"/>
    <property type="molecule type" value="Genomic_DNA"/>
</dbReference>
<dbReference type="KEGG" id="vcm:VCM66_1753"/>
<sequence length="31" mass="3454">MPAELGHTHKKGKKEGRNRVIYSTDGKDGSR</sequence>
<feature type="region of interest" description="Disordered" evidence="1">
    <location>
        <begin position="1"/>
        <end position="31"/>
    </location>
</feature>
<name>C3LND3_VIBCM</name>
<evidence type="ECO:0000313" key="2">
    <source>
        <dbReference type="EMBL" id="ACP06059.1"/>
    </source>
</evidence>